<evidence type="ECO:0000259" key="3">
    <source>
        <dbReference type="Pfam" id="PF05738"/>
    </source>
</evidence>
<keyword evidence="1" id="KW-1133">Transmembrane helix</keyword>
<accession>A0ABS9R7Z5</accession>
<evidence type="ECO:0000256" key="2">
    <source>
        <dbReference type="SAM" id="SignalP"/>
    </source>
</evidence>
<dbReference type="InterPro" id="IPR008454">
    <property type="entry name" value="Collagen-bd_Cna-like_B-typ_dom"/>
</dbReference>
<evidence type="ECO:0000256" key="1">
    <source>
        <dbReference type="SAM" id="Phobius"/>
    </source>
</evidence>
<dbReference type="CDD" id="cd00222">
    <property type="entry name" value="CollagenBindB"/>
    <property type="match status" value="1"/>
</dbReference>
<dbReference type="RefSeq" id="WP_117452789.1">
    <property type="nucleotide sequence ID" value="NZ_JAKVPQ010000004.1"/>
</dbReference>
<proteinExistence type="predicted"/>
<feature type="transmembrane region" description="Helical" evidence="1">
    <location>
        <begin position="297"/>
        <end position="315"/>
    </location>
</feature>
<comment type="caution">
    <text evidence="5">The sequence shown here is derived from an EMBL/GenBank/DDBJ whole genome shotgun (WGS) entry which is preliminary data.</text>
</comment>
<evidence type="ECO:0000313" key="6">
    <source>
        <dbReference type="Proteomes" id="UP001202402"/>
    </source>
</evidence>
<keyword evidence="1" id="KW-0812">Transmembrane</keyword>
<feature type="chain" id="PRO_5045325932" evidence="2">
    <location>
        <begin position="28"/>
        <end position="322"/>
    </location>
</feature>
<keyword evidence="6" id="KW-1185">Reference proteome</keyword>
<reference evidence="5 6" key="1">
    <citation type="submission" date="2022-02" db="EMBL/GenBank/DDBJ databases">
        <title>Genome of Erysipelotrichaceae sp. nov. NSJ-176 isolated from human feces.</title>
        <authorList>
            <person name="Abdugheni R."/>
        </authorList>
    </citation>
    <scope>NUCLEOTIDE SEQUENCE [LARGE SCALE GENOMIC DNA]</scope>
    <source>
        <strain evidence="5 6">NSJ-176</strain>
    </source>
</reference>
<keyword evidence="1" id="KW-0472">Membrane</keyword>
<dbReference type="Gene3D" id="2.60.40.1140">
    <property type="entry name" value="Collagen-binding surface protein Cna, B-type domain"/>
    <property type="match status" value="1"/>
</dbReference>
<feature type="signal peptide" evidence="2">
    <location>
        <begin position="1"/>
        <end position="27"/>
    </location>
</feature>
<evidence type="ECO:0000259" key="4">
    <source>
        <dbReference type="Pfam" id="PF16555"/>
    </source>
</evidence>
<feature type="domain" description="Gram-positive pilin subunit D1 N-terminal" evidence="4">
    <location>
        <begin position="41"/>
        <end position="170"/>
    </location>
</feature>
<dbReference type="SUPFAM" id="SSF49478">
    <property type="entry name" value="Cna protein B-type domain"/>
    <property type="match status" value="1"/>
</dbReference>
<evidence type="ECO:0000313" key="5">
    <source>
        <dbReference type="EMBL" id="MCH4284909.1"/>
    </source>
</evidence>
<protein>
    <submittedName>
        <fullName evidence="5">Cna B-type domain-containing protein</fullName>
    </submittedName>
</protein>
<dbReference type="Proteomes" id="UP001202402">
    <property type="component" value="Unassembled WGS sequence"/>
</dbReference>
<dbReference type="InterPro" id="IPR013783">
    <property type="entry name" value="Ig-like_fold"/>
</dbReference>
<dbReference type="Pfam" id="PF05738">
    <property type="entry name" value="Cna_B"/>
    <property type="match status" value="1"/>
</dbReference>
<dbReference type="EMBL" id="JAKVPQ010000004">
    <property type="protein sequence ID" value="MCH4284909.1"/>
    <property type="molecule type" value="Genomic_DNA"/>
</dbReference>
<dbReference type="Pfam" id="PF16555">
    <property type="entry name" value="GramPos_pilinD1"/>
    <property type="match status" value="1"/>
</dbReference>
<dbReference type="InterPro" id="IPR032364">
    <property type="entry name" value="GramPos_pilinD1_N"/>
</dbReference>
<keyword evidence="2" id="KW-0732">Signal</keyword>
<dbReference type="Gene3D" id="2.60.40.10">
    <property type="entry name" value="Immunoglobulins"/>
    <property type="match status" value="1"/>
</dbReference>
<name>A0ABS9R7Z5_9FIRM</name>
<feature type="domain" description="CNA-B" evidence="3">
    <location>
        <begin position="181"/>
        <end position="263"/>
    </location>
</feature>
<sequence>MKKLNSITRLLAVAFMFLTVFALPVKAAENGSITIVDKTHEGELLADIDVQLYKVAEFTDNSRTHIVLDDTFKDFELDLDNLISSGDAEESARLCENFIAGHSIQPLAATVTDQNGKAVFSNINDGIYLVVQNQRDASNYTVTSTPFYVQMPNVDKDGNVNYQVTTYPKNGVTYPQESYDISVVKIWKDNNNRDKTRPESIQVGLYGNGELNETVTLSDINNWSYAWNDLSKDVNWDVQEIEIPDNYRMKSEKNQNQFIITNQLVIHRDTITHGMIETVKGDKTTVKSVVTGDTTMLGFYVALFAFSGLMILVYAKHCKNQN</sequence>
<gene>
    <name evidence="5" type="ORF">LQE99_07160</name>
</gene>
<organism evidence="5 6">
    <name type="scientific">Amedibacillus hominis</name>
    <dbReference type="NCBI Taxonomy" id="2897776"/>
    <lineage>
        <taxon>Bacteria</taxon>
        <taxon>Bacillati</taxon>
        <taxon>Bacillota</taxon>
        <taxon>Erysipelotrichia</taxon>
        <taxon>Erysipelotrichales</taxon>
        <taxon>Erysipelotrichaceae</taxon>
        <taxon>Amedibacillus</taxon>
    </lineage>
</organism>